<sequence>MSMIAGLLAAPIIAGIAGGSVATAAPAHSMQTGATALSQPVLLGVSPAQAAPKKITVTRQCDKVKNGTPANGHSEEKIRASGSAYNRKDAEKAADQEVDRIMPDGYHKRHCRTL</sequence>
<evidence type="ECO:0000313" key="4">
    <source>
        <dbReference type="Proteomes" id="UP000323876"/>
    </source>
</evidence>
<feature type="region of interest" description="Disordered" evidence="1">
    <location>
        <begin position="63"/>
        <end position="95"/>
    </location>
</feature>
<dbReference type="Proteomes" id="UP000323876">
    <property type="component" value="Unassembled WGS sequence"/>
</dbReference>
<accession>A0A5N0EPW1</accession>
<feature type="signal peptide" evidence="2">
    <location>
        <begin position="1"/>
        <end position="24"/>
    </location>
</feature>
<keyword evidence="4" id="KW-1185">Reference proteome</keyword>
<organism evidence="3 4">
    <name type="scientific">Nocardia colli</name>
    <dbReference type="NCBI Taxonomy" id="2545717"/>
    <lineage>
        <taxon>Bacteria</taxon>
        <taxon>Bacillati</taxon>
        <taxon>Actinomycetota</taxon>
        <taxon>Actinomycetes</taxon>
        <taxon>Mycobacteriales</taxon>
        <taxon>Nocardiaceae</taxon>
        <taxon>Nocardia</taxon>
    </lineage>
</organism>
<keyword evidence="2" id="KW-0732">Signal</keyword>
<protein>
    <submittedName>
        <fullName evidence="3">Uncharacterized protein</fullName>
    </submittedName>
</protein>
<gene>
    <name evidence="3" type="ORF">F3087_03555</name>
</gene>
<comment type="caution">
    <text evidence="3">The sequence shown here is derived from an EMBL/GenBank/DDBJ whole genome shotgun (WGS) entry which is preliminary data.</text>
</comment>
<dbReference type="EMBL" id="VXLC01000001">
    <property type="protein sequence ID" value="KAA8890384.1"/>
    <property type="molecule type" value="Genomic_DNA"/>
</dbReference>
<reference evidence="3 4" key="1">
    <citation type="submission" date="2019-09" db="EMBL/GenBank/DDBJ databases">
        <authorList>
            <person name="Wang X."/>
        </authorList>
    </citation>
    <scope>NUCLEOTIDE SEQUENCE [LARGE SCALE GENOMIC DNA]</scope>
    <source>
        <strain evidence="3 4">CICC 11023</strain>
    </source>
</reference>
<feature type="compositionally biased region" description="Basic and acidic residues" evidence="1">
    <location>
        <begin position="86"/>
        <end position="95"/>
    </location>
</feature>
<name>A0A5N0EPW1_9NOCA</name>
<dbReference type="RefSeq" id="WP_150400296.1">
    <property type="nucleotide sequence ID" value="NZ_VXLC01000001.1"/>
</dbReference>
<dbReference type="AlphaFoldDB" id="A0A5N0EPW1"/>
<dbReference type="OrthoDB" id="4569451at2"/>
<evidence type="ECO:0000313" key="3">
    <source>
        <dbReference type="EMBL" id="KAA8890384.1"/>
    </source>
</evidence>
<feature type="chain" id="PRO_5024273938" evidence="2">
    <location>
        <begin position="25"/>
        <end position="114"/>
    </location>
</feature>
<proteinExistence type="predicted"/>
<evidence type="ECO:0000256" key="2">
    <source>
        <dbReference type="SAM" id="SignalP"/>
    </source>
</evidence>
<evidence type="ECO:0000256" key="1">
    <source>
        <dbReference type="SAM" id="MobiDB-lite"/>
    </source>
</evidence>